<gene>
    <name evidence="3" type="ORF">J7I42_11465</name>
</gene>
<dbReference type="EMBL" id="JAGHKO010000001">
    <property type="protein sequence ID" value="MBO9200885.1"/>
    <property type="molecule type" value="Genomic_DNA"/>
</dbReference>
<evidence type="ECO:0000256" key="1">
    <source>
        <dbReference type="SAM" id="SignalP"/>
    </source>
</evidence>
<feature type="signal peptide" evidence="1">
    <location>
        <begin position="1"/>
        <end position="21"/>
    </location>
</feature>
<evidence type="ECO:0000313" key="3">
    <source>
        <dbReference type="EMBL" id="MBO9200885.1"/>
    </source>
</evidence>
<evidence type="ECO:0000259" key="2">
    <source>
        <dbReference type="Pfam" id="PF13568"/>
    </source>
</evidence>
<proteinExistence type="predicted"/>
<comment type="caution">
    <text evidence="3">The sequence shown here is derived from an EMBL/GenBank/DDBJ whole genome shotgun (WGS) entry which is preliminary data.</text>
</comment>
<organism evidence="3 4">
    <name type="scientific">Niastella soli</name>
    <dbReference type="NCBI Taxonomy" id="2821487"/>
    <lineage>
        <taxon>Bacteria</taxon>
        <taxon>Pseudomonadati</taxon>
        <taxon>Bacteroidota</taxon>
        <taxon>Chitinophagia</taxon>
        <taxon>Chitinophagales</taxon>
        <taxon>Chitinophagaceae</taxon>
        <taxon>Niastella</taxon>
    </lineage>
</organism>
<dbReference type="SUPFAM" id="SSF56925">
    <property type="entry name" value="OMPA-like"/>
    <property type="match status" value="1"/>
</dbReference>
<dbReference type="InterPro" id="IPR011250">
    <property type="entry name" value="OMP/PagP_B-barrel"/>
</dbReference>
<keyword evidence="4" id="KW-1185">Reference proteome</keyword>
<name>A0ABS3YSM8_9BACT</name>
<dbReference type="InterPro" id="IPR025665">
    <property type="entry name" value="Beta-barrel_OMP_2"/>
</dbReference>
<dbReference type="RefSeq" id="WP_209138920.1">
    <property type="nucleotide sequence ID" value="NZ_JAGHKO010000001.1"/>
</dbReference>
<dbReference type="Pfam" id="PF13568">
    <property type="entry name" value="OMP_b-brl_2"/>
    <property type="match status" value="1"/>
</dbReference>
<evidence type="ECO:0000313" key="4">
    <source>
        <dbReference type="Proteomes" id="UP000677244"/>
    </source>
</evidence>
<sequence>MKTKVLLFALTTTVFALGAKAQDKTTFGVRAGVNFQNINGDDGAGHDYDYKMKTGFNIGVNAEIPLAPQFYVQPGLLFSTKGAKQEVANTDDIKLNLSYLEVPINLLFKPELGAGKLLLGFGPYVGIAVGGKVKQGSNDVDIEFENDVKSTNLKPTLKRVDFGGNLLAGYELSSKLSFQLNAQLGMSNLEPKVDGKKPEAKTKNTGFGFSVGYRF</sequence>
<feature type="chain" id="PRO_5047132950" evidence="1">
    <location>
        <begin position="22"/>
        <end position="215"/>
    </location>
</feature>
<feature type="domain" description="Outer membrane protein beta-barrel" evidence="2">
    <location>
        <begin position="21"/>
        <end position="189"/>
    </location>
</feature>
<reference evidence="3 4" key="1">
    <citation type="submission" date="2021-03" db="EMBL/GenBank/DDBJ databases">
        <title>Assistant Professor.</title>
        <authorList>
            <person name="Huq M.A."/>
        </authorList>
    </citation>
    <scope>NUCLEOTIDE SEQUENCE [LARGE SCALE GENOMIC DNA]</scope>
    <source>
        <strain evidence="3 4">MAH-29</strain>
    </source>
</reference>
<keyword evidence="1" id="KW-0732">Signal</keyword>
<dbReference type="Proteomes" id="UP000677244">
    <property type="component" value="Unassembled WGS sequence"/>
</dbReference>
<dbReference type="Gene3D" id="2.40.160.170">
    <property type="match status" value="1"/>
</dbReference>
<protein>
    <submittedName>
        <fullName evidence="3">PorT family protein</fullName>
    </submittedName>
</protein>
<accession>A0ABS3YSM8</accession>